<evidence type="ECO:0000313" key="2">
    <source>
        <dbReference type="Proteomes" id="UP000317176"/>
    </source>
</evidence>
<keyword evidence="2" id="KW-1185">Reference proteome</keyword>
<dbReference type="RefSeq" id="WP_404437791.1">
    <property type="nucleotide sequence ID" value="NZ_JBIYEK010000001.1"/>
</dbReference>
<dbReference type="EMBL" id="VLKL01000001">
    <property type="protein sequence ID" value="TWI10878.1"/>
    <property type="molecule type" value="Genomic_DNA"/>
</dbReference>
<dbReference type="Proteomes" id="UP000317176">
    <property type="component" value="Unassembled WGS sequence"/>
</dbReference>
<organism evidence="1 2">
    <name type="scientific">Bradyrhizobium daqingense</name>
    <dbReference type="NCBI Taxonomy" id="993502"/>
    <lineage>
        <taxon>Bacteria</taxon>
        <taxon>Pseudomonadati</taxon>
        <taxon>Pseudomonadota</taxon>
        <taxon>Alphaproteobacteria</taxon>
        <taxon>Hyphomicrobiales</taxon>
        <taxon>Nitrobacteraceae</taxon>
        <taxon>Bradyrhizobium</taxon>
    </lineage>
</organism>
<proteinExistence type="predicted"/>
<accession>A0A562LTM8</accession>
<name>A0A562LTM8_9BRAD</name>
<sequence length="116" mass="13290">MALPNRRVSERKLADDAIEAFVRITHAMPVRGHPLFDTSNARASQPRLRKQFGPGMKGRDLEQIVHAGQGLFADQRRKRAMNQYDCNPLRQMAVALLEGLPHDQFHPNLQTFQRSF</sequence>
<reference evidence="1 2" key="1">
    <citation type="journal article" date="2015" name="Stand. Genomic Sci.">
        <title>Genomic Encyclopedia of Bacterial and Archaeal Type Strains, Phase III: the genomes of soil and plant-associated and newly described type strains.</title>
        <authorList>
            <person name="Whitman W.B."/>
            <person name="Woyke T."/>
            <person name="Klenk H.P."/>
            <person name="Zhou Y."/>
            <person name="Lilburn T.G."/>
            <person name="Beck B.J."/>
            <person name="De Vos P."/>
            <person name="Vandamme P."/>
            <person name="Eisen J.A."/>
            <person name="Garrity G."/>
            <person name="Hugenholtz P."/>
            <person name="Kyrpides N.C."/>
        </authorList>
    </citation>
    <scope>NUCLEOTIDE SEQUENCE [LARGE SCALE GENOMIC DNA]</scope>
    <source>
        <strain evidence="1 2">CGMCC 1.10947</strain>
    </source>
</reference>
<gene>
    <name evidence="1" type="ORF">IQ17_00024</name>
</gene>
<protein>
    <submittedName>
        <fullName evidence="1">Uncharacterized protein</fullName>
    </submittedName>
</protein>
<comment type="caution">
    <text evidence="1">The sequence shown here is derived from an EMBL/GenBank/DDBJ whole genome shotgun (WGS) entry which is preliminary data.</text>
</comment>
<dbReference type="AlphaFoldDB" id="A0A562LTM8"/>
<evidence type="ECO:0000313" key="1">
    <source>
        <dbReference type="EMBL" id="TWI10878.1"/>
    </source>
</evidence>